<name>X0ULR6_9ZZZZ</name>
<dbReference type="EMBL" id="BARS01028279">
    <property type="protein sequence ID" value="GAG06565.1"/>
    <property type="molecule type" value="Genomic_DNA"/>
</dbReference>
<proteinExistence type="predicted"/>
<dbReference type="AlphaFoldDB" id="X0ULR6"/>
<evidence type="ECO:0000313" key="1">
    <source>
        <dbReference type="EMBL" id="GAG06565.1"/>
    </source>
</evidence>
<accession>X0ULR6</accession>
<comment type="caution">
    <text evidence="1">The sequence shown here is derived from an EMBL/GenBank/DDBJ whole genome shotgun (WGS) entry which is preliminary data.</text>
</comment>
<organism evidence="1">
    <name type="scientific">marine sediment metagenome</name>
    <dbReference type="NCBI Taxonomy" id="412755"/>
    <lineage>
        <taxon>unclassified sequences</taxon>
        <taxon>metagenomes</taxon>
        <taxon>ecological metagenomes</taxon>
    </lineage>
</organism>
<reference evidence="1" key="1">
    <citation type="journal article" date="2014" name="Front. Microbiol.">
        <title>High frequency of phylogenetically diverse reductive dehalogenase-homologous genes in deep subseafloor sedimentary metagenomes.</title>
        <authorList>
            <person name="Kawai M."/>
            <person name="Futagami T."/>
            <person name="Toyoda A."/>
            <person name="Takaki Y."/>
            <person name="Nishi S."/>
            <person name="Hori S."/>
            <person name="Arai W."/>
            <person name="Tsubouchi T."/>
            <person name="Morono Y."/>
            <person name="Uchiyama I."/>
            <person name="Ito T."/>
            <person name="Fujiyama A."/>
            <person name="Inagaki F."/>
            <person name="Takami H."/>
        </authorList>
    </citation>
    <scope>NUCLEOTIDE SEQUENCE</scope>
    <source>
        <strain evidence="1">Expedition CK06-06</strain>
    </source>
</reference>
<gene>
    <name evidence="1" type="ORF">S01H1_44334</name>
</gene>
<sequence length="65" mass="7912">MPVEMIIDPWNPSFRYRYETFCYGPKSCQYYKSGRIRIVPGRKGMKWSEEDWIDEQDTAHRSMDE</sequence>
<protein>
    <submittedName>
        <fullName evidence="1">Uncharacterized protein</fullName>
    </submittedName>
</protein>